<keyword evidence="3 11" id="KW-0285">Flavoprotein</keyword>
<keyword evidence="5 11" id="KW-0479">Metal-binding</keyword>
<keyword evidence="14" id="KW-1185">Reference proteome</keyword>
<comment type="subcellular location">
    <subcellularLocation>
        <location evidence="11">Cytoplasm</location>
    </subcellularLocation>
</comment>
<feature type="binding site" evidence="11">
    <location>
        <position position="126"/>
    </location>
    <ligand>
        <name>FMN</name>
        <dbReference type="ChEBI" id="CHEBI:58210"/>
    </ligand>
</feature>
<dbReference type="PANTHER" id="PTHR43665:SF1">
    <property type="entry name" value="ISOPENTENYL-DIPHOSPHATE DELTA-ISOMERASE"/>
    <property type="match status" value="1"/>
</dbReference>
<comment type="subunit">
    <text evidence="10 11">Homooctamer. Dimer of tetramers.</text>
</comment>
<feature type="binding site" evidence="11">
    <location>
        <begin position="10"/>
        <end position="11"/>
    </location>
    <ligand>
        <name>substrate</name>
    </ligand>
</feature>
<evidence type="ECO:0000259" key="12">
    <source>
        <dbReference type="Pfam" id="PF01070"/>
    </source>
</evidence>
<feature type="binding site" evidence="11">
    <location>
        <position position="156"/>
    </location>
    <ligand>
        <name>substrate</name>
    </ligand>
</feature>
<dbReference type="InterPro" id="IPR013785">
    <property type="entry name" value="Aldolase_TIM"/>
</dbReference>
<dbReference type="HAMAP" id="MF_00354">
    <property type="entry name" value="Idi_2"/>
    <property type="match status" value="1"/>
</dbReference>
<evidence type="ECO:0000256" key="6">
    <source>
        <dbReference type="ARBA" id="ARBA00022842"/>
    </source>
</evidence>
<keyword evidence="8 11" id="KW-0414">Isoprene biosynthesis</keyword>
<evidence type="ECO:0000256" key="9">
    <source>
        <dbReference type="ARBA" id="ARBA00023235"/>
    </source>
</evidence>
<keyword evidence="2 11" id="KW-0963">Cytoplasm</keyword>
<dbReference type="InterPro" id="IPR011179">
    <property type="entry name" value="IPdP_isomerase"/>
</dbReference>
<keyword evidence="9 11" id="KW-0413">Isomerase</keyword>
<proteinExistence type="inferred from homology"/>
<reference evidence="13 14" key="1">
    <citation type="journal article" date="2017" name="BMC Genomics">
        <title>Comparative genomic and phylogenomic analyses of the Bifidobacteriaceae family.</title>
        <authorList>
            <person name="Lugli G.A."/>
            <person name="Milani C."/>
            <person name="Turroni F."/>
            <person name="Duranti S."/>
            <person name="Mancabelli L."/>
            <person name="Mangifesta M."/>
            <person name="Ferrario C."/>
            <person name="Modesto M."/>
            <person name="Mattarelli P."/>
            <person name="Jiri K."/>
            <person name="van Sinderen D."/>
            <person name="Ventura M."/>
        </authorList>
    </citation>
    <scope>NUCLEOTIDE SEQUENCE [LARGE SCALE GENOMIC DNA]</scope>
    <source>
        <strain evidence="13 14">LMG 21773</strain>
    </source>
</reference>
<accession>A0A261FAS7</accession>
<evidence type="ECO:0000256" key="3">
    <source>
        <dbReference type="ARBA" id="ARBA00022630"/>
    </source>
</evidence>
<feature type="binding site" evidence="11">
    <location>
        <begin position="67"/>
        <end position="69"/>
    </location>
    <ligand>
        <name>FMN</name>
        <dbReference type="ChEBI" id="CHEBI:58210"/>
    </ligand>
</feature>
<dbReference type="GO" id="GO:0004452">
    <property type="term" value="F:isopentenyl-diphosphate delta-isomerase activity"/>
    <property type="evidence" value="ECO:0007669"/>
    <property type="project" value="UniProtKB-UniRule"/>
</dbReference>
<feature type="binding site" evidence="11">
    <location>
        <position position="221"/>
    </location>
    <ligand>
        <name>FMN</name>
        <dbReference type="ChEBI" id="CHEBI:58210"/>
    </ligand>
</feature>
<feature type="binding site" evidence="11">
    <location>
        <begin position="271"/>
        <end position="273"/>
    </location>
    <ligand>
        <name>FMN</name>
        <dbReference type="ChEBI" id="CHEBI:58210"/>
    </ligand>
</feature>
<keyword evidence="7 11" id="KW-0521">NADP</keyword>
<dbReference type="GO" id="GO:0005737">
    <property type="term" value="C:cytoplasm"/>
    <property type="evidence" value="ECO:0007669"/>
    <property type="project" value="UniProtKB-SubCell"/>
</dbReference>
<dbReference type="InterPro" id="IPR000262">
    <property type="entry name" value="FMN-dep_DH"/>
</dbReference>
<comment type="catalytic activity">
    <reaction evidence="11">
        <text>isopentenyl diphosphate = dimethylallyl diphosphate</text>
        <dbReference type="Rhea" id="RHEA:23284"/>
        <dbReference type="ChEBI" id="CHEBI:57623"/>
        <dbReference type="ChEBI" id="CHEBI:128769"/>
        <dbReference type="EC" id="5.3.3.2"/>
    </reaction>
</comment>
<evidence type="ECO:0000256" key="10">
    <source>
        <dbReference type="ARBA" id="ARBA00025810"/>
    </source>
</evidence>
<dbReference type="GO" id="GO:0008299">
    <property type="term" value="P:isoprenoid biosynthetic process"/>
    <property type="evidence" value="ECO:0007669"/>
    <property type="project" value="UniProtKB-UniRule"/>
</dbReference>
<dbReference type="GO" id="GO:0000287">
    <property type="term" value="F:magnesium ion binding"/>
    <property type="evidence" value="ECO:0007669"/>
    <property type="project" value="UniProtKB-UniRule"/>
</dbReference>
<evidence type="ECO:0000256" key="11">
    <source>
        <dbReference type="HAMAP-Rule" id="MF_00354"/>
    </source>
</evidence>
<comment type="cofactor">
    <cofactor evidence="11">
        <name>Mg(2+)</name>
        <dbReference type="ChEBI" id="CHEBI:18420"/>
    </cofactor>
</comment>
<feature type="binding site" evidence="11">
    <location>
        <begin position="292"/>
        <end position="293"/>
    </location>
    <ligand>
        <name>FMN</name>
        <dbReference type="ChEBI" id="CHEBI:58210"/>
    </ligand>
</feature>
<organism evidence="13 14">
    <name type="scientific">Aeriscardovia aeriphila</name>
    <dbReference type="NCBI Taxonomy" id="218139"/>
    <lineage>
        <taxon>Bacteria</taxon>
        <taxon>Bacillati</taxon>
        <taxon>Actinomycetota</taxon>
        <taxon>Actinomycetes</taxon>
        <taxon>Bifidobacteriales</taxon>
        <taxon>Bifidobacteriaceae</taxon>
        <taxon>Aeriscardovia</taxon>
    </lineage>
</organism>
<dbReference type="GO" id="GO:0010181">
    <property type="term" value="F:FMN binding"/>
    <property type="evidence" value="ECO:0007669"/>
    <property type="project" value="UniProtKB-UniRule"/>
</dbReference>
<keyword evidence="6 11" id="KW-0460">Magnesium</keyword>
<name>A0A261FAS7_9BIFI</name>
<dbReference type="SUPFAM" id="SSF51395">
    <property type="entry name" value="FMN-linked oxidoreductases"/>
    <property type="match status" value="1"/>
</dbReference>
<evidence type="ECO:0000256" key="2">
    <source>
        <dbReference type="ARBA" id="ARBA00022490"/>
    </source>
</evidence>
<evidence type="ECO:0000256" key="1">
    <source>
        <dbReference type="ARBA" id="ARBA00001917"/>
    </source>
</evidence>
<evidence type="ECO:0000256" key="8">
    <source>
        <dbReference type="ARBA" id="ARBA00023229"/>
    </source>
</evidence>
<dbReference type="AlphaFoldDB" id="A0A261FAS7"/>
<feature type="binding site" evidence="11">
    <location>
        <position position="97"/>
    </location>
    <ligand>
        <name>FMN</name>
        <dbReference type="ChEBI" id="CHEBI:58210"/>
    </ligand>
</feature>
<comment type="caution">
    <text evidence="13">The sequence shown here is derived from an EMBL/GenBank/DDBJ whole genome shotgun (WGS) entry which is preliminary data.</text>
</comment>
<comment type="similarity">
    <text evidence="11">Belongs to the IPP isomerase type 2 family.</text>
</comment>
<feature type="domain" description="FMN-dependent dehydrogenase" evidence="12">
    <location>
        <begin position="157"/>
        <end position="334"/>
    </location>
</feature>
<dbReference type="Pfam" id="PF01070">
    <property type="entry name" value="FMN_dh"/>
    <property type="match status" value="1"/>
</dbReference>
<dbReference type="NCBIfam" id="TIGR02151">
    <property type="entry name" value="IPP_isom_2"/>
    <property type="match status" value="1"/>
</dbReference>
<dbReference type="PANTHER" id="PTHR43665">
    <property type="entry name" value="ISOPENTENYL-DIPHOSPHATE DELTA-ISOMERASE"/>
    <property type="match status" value="1"/>
</dbReference>
<evidence type="ECO:0000256" key="7">
    <source>
        <dbReference type="ARBA" id="ARBA00022857"/>
    </source>
</evidence>
<comment type="caution">
    <text evidence="11">Lacks conserved residue(s) required for the propagation of feature annotation.</text>
</comment>
<evidence type="ECO:0000256" key="5">
    <source>
        <dbReference type="ARBA" id="ARBA00022723"/>
    </source>
</evidence>
<evidence type="ECO:0000313" key="14">
    <source>
        <dbReference type="Proteomes" id="UP000228976"/>
    </source>
</evidence>
<dbReference type="GO" id="GO:0016491">
    <property type="term" value="F:oxidoreductase activity"/>
    <property type="evidence" value="ECO:0007669"/>
    <property type="project" value="InterPro"/>
</dbReference>
<feature type="binding site" evidence="11">
    <location>
        <position position="157"/>
    </location>
    <ligand>
        <name>Mg(2+)</name>
        <dbReference type="ChEBI" id="CHEBI:18420"/>
    </ligand>
</feature>
<evidence type="ECO:0000256" key="4">
    <source>
        <dbReference type="ARBA" id="ARBA00022643"/>
    </source>
</evidence>
<evidence type="ECO:0000313" key="13">
    <source>
        <dbReference type="EMBL" id="OZG56232.1"/>
    </source>
</evidence>
<dbReference type="EMBL" id="MWWU01000002">
    <property type="protein sequence ID" value="OZG56232.1"/>
    <property type="molecule type" value="Genomic_DNA"/>
</dbReference>
<dbReference type="RefSeq" id="WP_094689780.1">
    <property type="nucleotide sequence ID" value="NZ_JACBYZ010000001.1"/>
</dbReference>
<dbReference type="OrthoDB" id="9795032at2"/>
<protein>
    <recommendedName>
        <fullName evidence="11">Isopentenyl-diphosphate delta-isomerase</fullName>
        <shortName evidence="11">IPP isomerase</shortName>
        <ecNumber evidence="11">5.3.3.2</ecNumber>
    </recommendedName>
    <alternativeName>
        <fullName evidence="11">Isopentenyl diphosphate:dimethylallyl diphosphate isomerase</fullName>
    </alternativeName>
    <alternativeName>
        <fullName evidence="11">Isopentenyl pyrophosphate isomerase</fullName>
    </alternativeName>
    <alternativeName>
        <fullName evidence="11">Type 2 isopentenyl diphosphate isomerase</fullName>
        <shortName evidence="11">IDI-2</shortName>
    </alternativeName>
</protein>
<dbReference type="PIRSF" id="PIRSF003314">
    <property type="entry name" value="IPP_isomerase"/>
    <property type="match status" value="1"/>
</dbReference>
<comment type="function">
    <text evidence="11">Involved in the biosynthesis of isoprenoids. Catalyzes the 1,3-allylic rearrangement of the homoallylic substrate isopentenyl (IPP) to its allylic isomer, dimethylallyl diphosphate (DMAPP).</text>
</comment>
<comment type="cofactor">
    <cofactor evidence="11">
        <name>NADPH</name>
        <dbReference type="ChEBI" id="CHEBI:57783"/>
    </cofactor>
</comment>
<dbReference type="GO" id="GO:0070402">
    <property type="term" value="F:NADPH binding"/>
    <property type="evidence" value="ECO:0007669"/>
    <property type="project" value="UniProtKB-UniRule"/>
</dbReference>
<dbReference type="Gene3D" id="3.20.20.70">
    <property type="entry name" value="Aldolase class I"/>
    <property type="match status" value="1"/>
</dbReference>
<feature type="binding site" evidence="11">
    <location>
        <position position="191"/>
    </location>
    <ligand>
        <name>FMN</name>
        <dbReference type="ChEBI" id="CHEBI:58210"/>
    </ligand>
</feature>
<sequence>MMPDSLRAQRKEDHLRFAEQSFRDHRHNDFDELHLVRPTLPQTSVNSDNLATTLFDKPVSAPFFINAMTGGTAHATEINTALAGVAQQEGIAVAFGSASIVGHEPQALAGFVAAREQAADVPVLINVNPGTPLSVVSQLVEALEPSAVQVHVNVVQELVMREGDRDFHWAEPLAAIIDRVHDSYQLPVVVKEVGFGWDVASLRLAQRLGADVVDVAGSGGTNFAVIERLRREQDASDSVDYSWLEDSGLSTVQSLVNAQQVAGLTVFGSGGVRHPLDVLKCLVLGARAVGVSGVMLHTLVNCGAEGLRELVSTWKLQLAGLFALYGAPDYQHLSSVPYWLEPRLEAYVRQIVQGDQR</sequence>
<keyword evidence="4 11" id="KW-0288">FMN</keyword>
<comment type="cofactor">
    <cofactor evidence="1 11">
        <name>FMN</name>
        <dbReference type="ChEBI" id="CHEBI:58210"/>
    </cofactor>
</comment>
<dbReference type="Proteomes" id="UP000228976">
    <property type="component" value="Unassembled WGS sequence"/>
</dbReference>
<gene>
    <name evidence="11" type="primary">fni</name>
    <name evidence="13" type="ORF">AEAE_0720</name>
</gene>
<dbReference type="EC" id="5.3.3.2" evidence="11"/>